<organism evidence="13 14">
    <name type="scientific">Spongiibacter pelagi</name>
    <dbReference type="NCBI Taxonomy" id="2760804"/>
    <lineage>
        <taxon>Bacteria</taxon>
        <taxon>Pseudomonadati</taxon>
        <taxon>Pseudomonadota</taxon>
        <taxon>Gammaproteobacteria</taxon>
        <taxon>Cellvibrionales</taxon>
        <taxon>Spongiibacteraceae</taxon>
        <taxon>Spongiibacter</taxon>
    </lineage>
</organism>
<feature type="active site" evidence="10">
    <location>
        <position position="137"/>
    </location>
</feature>
<sequence length="281" mass="30682">MTTTLTLPCPAKINLFLRITGRRADGYHNLQTVFQLLDYGDTLTLTLRDDGDIRLENALPGVAHDDNLIVRAAKMLQEKSGSTLGATLQLEKRLPMGGGIGGGSSDAATTLLGLNHLWQCELPLEQLAELGATLGADVPVFVQGHSAWAEGVGEQLQAIEIPEQYYVVLRPPCEIATREIFLHEQLTRNDPPIKIAAFLGGHLENSCEKLVRKLYPEVDKALIWLNQFASAKLTGTGSCIFAGFENKRQAEQVFAQRPEQYSGFVAKGVNLSPLHRALAIV</sequence>
<evidence type="ECO:0000256" key="8">
    <source>
        <dbReference type="ARBA" id="ARBA00023229"/>
    </source>
</evidence>
<dbReference type="GO" id="GO:0050515">
    <property type="term" value="F:4-(cytidine 5'-diphospho)-2-C-methyl-D-erythritol kinase activity"/>
    <property type="evidence" value="ECO:0007669"/>
    <property type="project" value="UniProtKB-UniRule"/>
</dbReference>
<keyword evidence="8 10" id="KW-0414">Isoprene biosynthesis</keyword>
<dbReference type="PANTHER" id="PTHR43527:SF2">
    <property type="entry name" value="4-DIPHOSPHOCYTIDYL-2-C-METHYL-D-ERYTHRITOL KINASE, CHLOROPLASTIC"/>
    <property type="match status" value="1"/>
</dbReference>
<proteinExistence type="inferred from homology"/>
<comment type="function">
    <text evidence="10">Catalyzes the phosphorylation of the position 2 hydroxy group of 4-diphosphocytidyl-2C-methyl-D-erythritol.</text>
</comment>
<evidence type="ECO:0000256" key="7">
    <source>
        <dbReference type="ARBA" id="ARBA00022840"/>
    </source>
</evidence>
<evidence type="ECO:0000256" key="9">
    <source>
        <dbReference type="ARBA" id="ARBA00032554"/>
    </source>
</evidence>
<dbReference type="FunFam" id="3.30.230.10:FF:000022">
    <property type="entry name" value="4-diphosphocytidyl-2-C-methyl-D-erythritol kinase"/>
    <property type="match status" value="1"/>
</dbReference>
<reference evidence="13" key="1">
    <citation type="submission" date="2020-09" db="EMBL/GenBank/DDBJ databases">
        <authorList>
            <person name="Yoon J.-W."/>
        </authorList>
    </citation>
    <scope>NUCLEOTIDE SEQUENCE</scope>
    <source>
        <strain evidence="13">KMU-158</strain>
    </source>
</reference>
<dbReference type="PANTHER" id="PTHR43527">
    <property type="entry name" value="4-DIPHOSPHOCYTIDYL-2-C-METHYL-D-ERYTHRITOL KINASE, CHLOROPLASTIC"/>
    <property type="match status" value="1"/>
</dbReference>
<dbReference type="InterPro" id="IPR036554">
    <property type="entry name" value="GHMP_kinase_C_sf"/>
</dbReference>
<dbReference type="HAMAP" id="MF_00061">
    <property type="entry name" value="IspE"/>
    <property type="match status" value="1"/>
</dbReference>
<dbReference type="Gene3D" id="3.30.70.890">
    <property type="entry name" value="GHMP kinase, C-terminal domain"/>
    <property type="match status" value="1"/>
</dbReference>
<dbReference type="AlphaFoldDB" id="A0A927C015"/>
<dbReference type="NCBIfam" id="TIGR00154">
    <property type="entry name" value="ispE"/>
    <property type="match status" value="1"/>
</dbReference>
<keyword evidence="7 10" id="KW-0067">ATP-binding</keyword>
<dbReference type="GO" id="GO:0019288">
    <property type="term" value="P:isopentenyl diphosphate biosynthetic process, methylerythritol 4-phosphate pathway"/>
    <property type="evidence" value="ECO:0007669"/>
    <property type="project" value="UniProtKB-UniRule"/>
</dbReference>
<gene>
    <name evidence="10 13" type="primary">ispE</name>
    <name evidence="13" type="ORF">IB286_06970</name>
</gene>
<evidence type="ECO:0000256" key="2">
    <source>
        <dbReference type="ARBA" id="ARBA00012052"/>
    </source>
</evidence>
<protein>
    <recommendedName>
        <fullName evidence="3 10">4-diphosphocytidyl-2-C-methyl-D-erythritol kinase</fullName>
        <shortName evidence="10">CMK</shortName>
        <ecNumber evidence="2 10">2.7.1.148</ecNumber>
    </recommendedName>
    <alternativeName>
        <fullName evidence="9 10">4-(cytidine-5'-diphospho)-2-C-methyl-D-erythritol kinase</fullName>
    </alternativeName>
</protein>
<feature type="domain" description="GHMP kinase C-terminal" evidence="12">
    <location>
        <begin position="202"/>
        <end position="262"/>
    </location>
</feature>
<dbReference type="InterPro" id="IPR014721">
    <property type="entry name" value="Ribsml_uS5_D2-typ_fold_subgr"/>
</dbReference>
<evidence type="ECO:0000256" key="1">
    <source>
        <dbReference type="ARBA" id="ARBA00009684"/>
    </source>
</evidence>
<evidence type="ECO:0000256" key="5">
    <source>
        <dbReference type="ARBA" id="ARBA00022741"/>
    </source>
</evidence>
<keyword evidence="5 10" id="KW-0547">Nucleotide-binding</keyword>
<feature type="domain" description="GHMP kinase N-terminal" evidence="11">
    <location>
        <begin position="67"/>
        <end position="144"/>
    </location>
</feature>
<keyword evidence="6 10" id="KW-0418">Kinase</keyword>
<dbReference type="Gene3D" id="3.30.230.10">
    <property type="match status" value="1"/>
</dbReference>
<feature type="binding site" evidence="10">
    <location>
        <begin position="95"/>
        <end position="105"/>
    </location>
    <ligand>
        <name>ATP</name>
        <dbReference type="ChEBI" id="CHEBI:30616"/>
    </ligand>
</feature>
<evidence type="ECO:0000313" key="13">
    <source>
        <dbReference type="EMBL" id="MBD2858749.1"/>
    </source>
</evidence>
<dbReference type="InterPro" id="IPR004424">
    <property type="entry name" value="IspE"/>
</dbReference>
<dbReference type="SUPFAM" id="SSF54211">
    <property type="entry name" value="Ribosomal protein S5 domain 2-like"/>
    <property type="match status" value="1"/>
</dbReference>
<comment type="similarity">
    <text evidence="1 10">Belongs to the GHMP kinase family. IspE subfamily.</text>
</comment>
<evidence type="ECO:0000259" key="11">
    <source>
        <dbReference type="Pfam" id="PF00288"/>
    </source>
</evidence>
<comment type="catalytic activity">
    <reaction evidence="10">
        <text>4-CDP-2-C-methyl-D-erythritol + ATP = 4-CDP-2-C-methyl-D-erythritol 2-phosphate + ADP + H(+)</text>
        <dbReference type="Rhea" id="RHEA:18437"/>
        <dbReference type="ChEBI" id="CHEBI:15378"/>
        <dbReference type="ChEBI" id="CHEBI:30616"/>
        <dbReference type="ChEBI" id="CHEBI:57823"/>
        <dbReference type="ChEBI" id="CHEBI:57919"/>
        <dbReference type="ChEBI" id="CHEBI:456216"/>
        <dbReference type="EC" id="2.7.1.148"/>
    </reaction>
</comment>
<evidence type="ECO:0000256" key="3">
    <source>
        <dbReference type="ARBA" id="ARBA00017473"/>
    </source>
</evidence>
<comment type="pathway">
    <text evidence="10">Isoprenoid biosynthesis; isopentenyl diphosphate biosynthesis via DXP pathway; isopentenyl diphosphate from 1-deoxy-D-xylulose 5-phosphate: step 3/6.</text>
</comment>
<feature type="active site" evidence="10">
    <location>
        <position position="12"/>
    </location>
</feature>
<dbReference type="PIRSF" id="PIRSF010376">
    <property type="entry name" value="IspE"/>
    <property type="match status" value="1"/>
</dbReference>
<dbReference type="InterPro" id="IPR006204">
    <property type="entry name" value="GHMP_kinase_N_dom"/>
</dbReference>
<dbReference type="GO" id="GO:0005524">
    <property type="term" value="F:ATP binding"/>
    <property type="evidence" value="ECO:0007669"/>
    <property type="project" value="UniProtKB-UniRule"/>
</dbReference>
<name>A0A927C015_9GAMM</name>
<dbReference type="SUPFAM" id="SSF55060">
    <property type="entry name" value="GHMP Kinase, C-terminal domain"/>
    <property type="match status" value="1"/>
</dbReference>
<evidence type="ECO:0000259" key="12">
    <source>
        <dbReference type="Pfam" id="PF08544"/>
    </source>
</evidence>
<evidence type="ECO:0000313" key="14">
    <source>
        <dbReference type="Proteomes" id="UP000610558"/>
    </source>
</evidence>
<evidence type="ECO:0000256" key="10">
    <source>
        <dbReference type="HAMAP-Rule" id="MF_00061"/>
    </source>
</evidence>
<dbReference type="EC" id="2.7.1.148" evidence="2 10"/>
<evidence type="ECO:0000256" key="4">
    <source>
        <dbReference type="ARBA" id="ARBA00022679"/>
    </source>
</evidence>
<keyword evidence="14" id="KW-1185">Reference proteome</keyword>
<comment type="caution">
    <text evidence="13">The sequence shown here is derived from an EMBL/GenBank/DDBJ whole genome shotgun (WGS) entry which is preliminary data.</text>
</comment>
<dbReference type="EMBL" id="JACXLD010000003">
    <property type="protein sequence ID" value="MBD2858749.1"/>
    <property type="molecule type" value="Genomic_DNA"/>
</dbReference>
<dbReference type="InterPro" id="IPR013750">
    <property type="entry name" value="GHMP_kinase_C_dom"/>
</dbReference>
<dbReference type="Pfam" id="PF08544">
    <property type="entry name" value="GHMP_kinases_C"/>
    <property type="match status" value="1"/>
</dbReference>
<dbReference type="GO" id="GO:0016114">
    <property type="term" value="P:terpenoid biosynthetic process"/>
    <property type="evidence" value="ECO:0007669"/>
    <property type="project" value="UniProtKB-UniRule"/>
</dbReference>
<accession>A0A927C015</accession>
<dbReference type="Proteomes" id="UP000610558">
    <property type="component" value="Unassembled WGS sequence"/>
</dbReference>
<evidence type="ECO:0000256" key="6">
    <source>
        <dbReference type="ARBA" id="ARBA00022777"/>
    </source>
</evidence>
<dbReference type="InterPro" id="IPR020568">
    <property type="entry name" value="Ribosomal_Su5_D2-typ_SF"/>
</dbReference>
<keyword evidence="4 10" id="KW-0808">Transferase</keyword>
<dbReference type="Pfam" id="PF00288">
    <property type="entry name" value="GHMP_kinases_N"/>
    <property type="match status" value="1"/>
</dbReference>
<dbReference type="RefSeq" id="WP_190763909.1">
    <property type="nucleotide sequence ID" value="NZ_JACXLD010000003.1"/>
</dbReference>